<sequence length="576" mass="65080">MHKNAKKAFALLTTSALFLSLAACGKSDGGSNSGNANSENGGVVELPLSEEVTMSMFMPGLDNLTSSYALEDNKFTQKIHEETGIKLEFIACTQAERKEKLSVLLNAGDYPDLIRDINMTLNDIQYYADQGIFVSLDEYGLMDYPNIKTAFDEYPGLNEALRGNDGKLYALPEVNDCLHNTYRGGRLHYYMPWFRDNDIEVPETLDEFTDYLRWVKTSDANGNGKADEIPLAFWKDESIIKNTISALAKPFLPWVMTDKYWGLAVEDGKVTEQYRSEEFREALRYMNMLFEEGLILENSFSISQDELRAIGESEEGPMIGVVGAFGADGAVQRGGERWAEYFFLMPALEGPNGDKWAPNKDPWNIFYPGMMVTDNCEDPALAVALYNYLIDFEVSMDGYIAPKGEGWDDPDSDSVSLRGDAPKYKLLMNYGTQPENSGWNQNNPMFRNPDFRLGEQANDFETAKEWLETGNKDLLEDVYTNPSFNEIANYLTAQPLMEYAIPDEYFIPPMALNSDDNTRIADINAVLDPYKLQVFAEFITGARDIDNDWDAYLAELDAMGSAEMVEIMQKYYDEQK</sequence>
<evidence type="ECO:0000313" key="2">
    <source>
        <dbReference type="EMBL" id="MBC8610704.1"/>
    </source>
</evidence>
<proteinExistence type="predicted"/>
<dbReference type="SUPFAM" id="SSF53850">
    <property type="entry name" value="Periplasmic binding protein-like II"/>
    <property type="match status" value="1"/>
</dbReference>
<dbReference type="PROSITE" id="PS51257">
    <property type="entry name" value="PROKAR_LIPOPROTEIN"/>
    <property type="match status" value="1"/>
</dbReference>
<accession>A0A8J6TPZ4</accession>
<keyword evidence="1" id="KW-0732">Signal</keyword>
<gene>
    <name evidence="2" type="ORF">H8702_06150</name>
</gene>
<dbReference type="Proteomes" id="UP000632659">
    <property type="component" value="Unassembled WGS sequence"/>
</dbReference>
<feature type="signal peptide" evidence="1">
    <location>
        <begin position="1"/>
        <end position="22"/>
    </location>
</feature>
<dbReference type="InterPro" id="IPR006059">
    <property type="entry name" value="SBP"/>
</dbReference>
<dbReference type="PANTHER" id="PTHR43649:SF17">
    <property type="entry name" value="ABC TRANSPORTER SOLUTE BINDING PROTEIN-SUGAR TRANSPORT"/>
    <property type="match status" value="1"/>
</dbReference>
<feature type="chain" id="PRO_5039554227" evidence="1">
    <location>
        <begin position="23"/>
        <end position="576"/>
    </location>
</feature>
<dbReference type="EMBL" id="JACRTL010000002">
    <property type="protein sequence ID" value="MBC8610704.1"/>
    <property type="molecule type" value="Genomic_DNA"/>
</dbReference>
<dbReference type="PANTHER" id="PTHR43649">
    <property type="entry name" value="ARABINOSE-BINDING PROTEIN-RELATED"/>
    <property type="match status" value="1"/>
</dbReference>
<reference evidence="2" key="1">
    <citation type="submission" date="2020-08" db="EMBL/GenBank/DDBJ databases">
        <title>Genome public.</title>
        <authorList>
            <person name="Liu C."/>
            <person name="Sun Q."/>
        </authorList>
    </citation>
    <scope>NUCLEOTIDE SEQUENCE</scope>
    <source>
        <strain evidence="2">NSJ-15</strain>
    </source>
</reference>
<organism evidence="2 3">
    <name type="scientific">Massiliimalia timonensis</name>
    <dbReference type="NCBI Taxonomy" id="1987501"/>
    <lineage>
        <taxon>Bacteria</taxon>
        <taxon>Bacillati</taxon>
        <taxon>Bacillota</taxon>
        <taxon>Clostridia</taxon>
        <taxon>Eubacteriales</taxon>
        <taxon>Oscillospiraceae</taxon>
        <taxon>Massiliimalia</taxon>
    </lineage>
</organism>
<dbReference type="RefSeq" id="WP_187536392.1">
    <property type="nucleotide sequence ID" value="NZ_JACRTL010000002.1"/>
</dbReference>
<dbReference type="AlphaFoldDB" id="A0A8J6TPZ4"/>
<dbReference type="Pfam" id="PF13416">
    <property type="entry name" value="SBP_bac_8"/>
    <property type="match status" value="1"/>
</dbReference>
<evidence type="ECO:0000313" key="3">
    <source>
        <dbReference type="Proteomes" id="UP000632659"/>
    </source>
</evidence>
<evidence type="ECO:0000256" key="1">
    <source>
        <dbReference type="SAM" id="SignalP"/>
    </source>
</evidence>
<name>A0A8J6TPZ4_9FIRM</name>
<protein>
    <submittedName>
        <fullName evidence="2">Extracellular solute-binding protein</fullName>
    </submittedName>
</protein>
<comment type="caution">
    <text evidence="2">The sequence shown here is derived from an EMBL/GenBank/DDBJ whole genome shotgun (WGS) entry which is preliminary data.</text>
</comment>
<dbReference type="InterPro" id="IPR050490">
    <property type="entry name" value="Bact_solute-bd_prot1"/>
</dbReference>
<keyword evidence="3" id="KW-1185">Reference proteome</keyword>
<dbReference type="Gene3D" id="3.40.190.10">
    <property type="entry name" value="Periplasmic binding protein-like II"/>
    <property type="match status" value="2"/>
</dbReference>